<feature type="compositionally biased region" description="Basic residues" evidence="1">
    <location>
        <begin position="51"/>
        <end position="61"/>
    </location>
</feature>
<evidence type="ECO:0000313" key="2">
    <source>
        <dbReference type="EMBL" id="KAG7445791.1"/>
    </source>
</evidence>
<organism evidence="2 3">
    <name type="scientific">Guyanagaster necrorhizus</name>
    <dbReference type="NCBI Taxonomy" id="856835"/>
    <lineage>
        <taxon>Eukaryota</taxon>
        <taxon>Fungi</taxon>
        <taxon>Dikarya</taxon>
        <taxon>Basidiomycota</taxon>
        <taxon>Agaricomycotina</taxon>
        <taxon>Agaricomycetes</taxon>
        <taxon>Agaricomycetidae</taxon>
        <taxon>Agaricales</taxon>
        <taxon>Marasmiineae</taxon>
        <taxon>Physalacriaceae</taxon>
        <taxon>Guyanagaster</taxon>
    </lineage>
</organism>
<feature type="compositionally biased region" description="Polar residues" evidence="1">
    <location>
        <begin position="66"/>
        <end position="79"/>
    </location>
</feature>
<dbReference type="RefSeq" id="XP_043039291.1">
    <property type="nucleotide sequence ID" value="XM_043177279.1"/>
</dbReference>
<protein>
    <submittedName>
        <fullName evidence="2">Uncharacterized protein</fullName>
    </submittedName>
</protein>
<proteinExistence type="predicted"/>
<feature type="region of interest" description="Disordered" evidence="1">
    <location>
        <begin position="36"/>
        <end position="283"/>
    </location>
</feature>
<feature type="compositionally biased region" description="Basic and acidic residues" evidence="1">
    <location>
        <begin position="274"/>
        <end position="283"/>
    </location>
</feature>
<feature type="compositionally biased region" description="Polar residues" evidence="1">
    <location>
        <begin position="173"/>
        <end position="191"/>
    </location>
</feature>
<keyword evidence="3" id="KW-1185">Reference proteome</keyword>
<dbReference type="Proteomes" id="UP000812287">
    <property type="component" value="Unassembled WGS sequence"/>
</dbReference>
<feature type="compositionally biased region" description="Low complexity" evidence="1">
    <location>
        <begin position="131"/>
        <end position="146"/>
    </location>
</feature>
<dbReference type="EMBL" id="MU250536">
    <property type="protein sequence ID" value="KAG7445791.1"/>
    <property type="molecule type" value="Genomic_DNA"/>
</dbReference>
<sequence>MGHTQSTIFSSVSAETALTAVAVAGAVGFAVVQISNSSQAKAQPPPPETKGKKKGKGKAKGKGKETSASLQDSSASTAVEQKEVPVASSAEGIPGDFEATKVPPDVSIASKESISLPKKKKNKGKKKKGAAAKAESQSPSSSAQVPPSSPPPPPSKLPTMTETPKYQAVPTAEVSQGPATSGETDNSSNTGATTPTRSTTSESSPRAAPAAGFSWGDYEDAHDVEDDDEGWGVVKRSRGSHNASIANFSSNVNKTASTSNQPQTKRQRQNAARKAAEKAAKAEAEKARLVALAKHHGELEKTRMSELSSRRGGNKVSGGMTATVDDNGKLVWE</sequence>
<reference evidence="2" key="1">
    <citation type="submission" date="2020-11" db="EMBL/GenBank/DDBJ databases">
        <title>Adaptations for nitrogen fixation in a non-lichenized fungal sporocarp promotes dispersal by wood-feeding termites.</title>
        <authorList>
            <consortium name="DOE Joint Genome Institute"/>
            <person name="Koch R.A."/>
            <person name="Yoon G."/>
            <person name="Arayal U."/>
            <person name="Lail K."/>
            <person name="Amirebrahimi M."/>
            <person name="Labutti K."/>
            <person name="Lipzen A."/>
            <person name="Riley R."/>
            <person name="Barry K."/>
            <person name="Henrissat B."/>
            <person name="Grigoriev I.V."/>
            <person name="Herr J.R."/>
            <person name="Aime M.C."/>
        </authorList>
    </citation>
    <scope>NUCLEOTIDE SEQUENCE</scope>
    <source>
        <strain evidence="2">MCA 3950</strain>
    </source>
</reference>
<dbReference type="GeneID" id="66099566"/>
<comment type="caution">
    <text evidence="2">The sequence shown here is derived from an EMBL/GenBank/DDBJ whole genome shotgun (WGS) entry which is preliminary data.</text>
</comment>
<feature type="compositionally biased region" description="Pro residues" evidence="1">
    <location>
        <begin position="147"/>
        <end position="156"/>
    </location>
</feature>
<feature type="compositionally biased region" description="Basic residues" evidence="1">
    <location>
        <begin position="117"/>
        <end position="130"/>
    </location>
</feature>
<name>A0A9P8ASA8_9AGAR</name>
<feature type="compositionally biased region" description="Polar residues" evidence="1">
    <location>
        <begin position="240"/>
        <end position="264"/>
    </location>
</feature>
<dbReference type="AlphaFoldDB" id="A0A9P8ASA8"/>
<feature type="region of interest" description="Disordered" evidence="1">
    <location>
        <begin position="301"/>
        <end position="333"/>
    </location>
</feature>
<feature type="compositionally biased region" description="Acidic residues" evidence="1">
    <location>
        <begin position="217"/>
        <end position="230"/>
    </location>
</feature>
<evidence type="ECO:0000313" key="3">
    <source>
        <dbReference type="Proteomes" id="UP000812287"/>
    </source>
</evidence>
<dbReference type="OrthoDB" id="2564465at2759"/>
<accession>A0A9P8ASA8</accession>
<gene>
    <name evidence="2" type="ORF">BT62DRAFT_1006823</name>
</gene>
<evidence type="ECO:0000256" key="1">
    <source>
        <dbReference type="SAM" id="MobiDB-lite"/>
    </source>
</evidence>
<feature type="compositionally biased region" description="Low complexity" evidence="1">
    <location>
        <begin position="192"/>
        <end position="211"/>
    </location>
</feature>